<protein>
    <submittedName>
        <fullName evidence="1">14870_t:CDS:1</fullName>
    </submittedName>
</protein>
<evidence type="ECO:0000313" key="2">
    <source>
        <dbReference type="Proteomes" id="UP000789901"/>
    </source>
</evidence>
<evidence type="ECO:0000313" key="1">
    <source>
        <dbReference type="EMBL" id="CAG8827323.1"/>
    </source>
</evidence>
<accession>A0ABN7WCJ6</accession>
<comment type="caution">
    <text evidence="1">The sequence shown here is derived from an EMBL/GenBank/DDBJ whole genome shotgun (WGS) entry which is preliminary data.</text>
</comment>
<proteinExistence type="predicted"/>
<keyword evidence="2" id="KW-1185">Reference proteome</keyword>
<reference evidence="1 2" key="1">
    <citation type="submission" date="2021-06" db="EMBL/GenBank/DDBJ databases">
        <authorList>
            <person name="Kallberg Y."/>
            <person name="Tangrot J."/>
            <person name="Rosling A."/>
        </authorList>
    </citation>
    <scope>NUCLEOTIDE SEQUENCE [LARGE SCALE GENOMIC DNA]</scope>
    <source>
        <strain evidence="1 2">120-4 pot B 10/14</strain>
    </source>
</reference>
<sequence length="70" mass="8233">IKHISYIVHTIQLVLEDKFNHTEINDLISKAKPLNNYINRDKYYEKLPSIQAELNSQQLVNTFLNDTKTC</sequence>
<dbReference type="Proteomes" id="UP000789901">
    <property type="component" value="Unassembled WGS sequence"/>
</dbReference>
<organism evidence="1 2">
    <name type="scientific">Gigaspora margarita</name>
    <dbReference type="NCBI Taxonomy" id="4874"/>
    <lineage>
        <taxon>Eukaryota</taxon>
        <taxon>Fungi</taxon>
        <taxon>Fungi incertae sedis</taxon>
        <taxon>Mucoromycota</taxon>
        <taxon>Glomeromycotina</taxon>
        <taxon>Glomeromycetes</taxon>
        <taxon>Diversisporales</taxon>
        <taxon>Gigasporaceae</taxon>
        <taxon>Gigaspora</taxon>
    </lineage>
</organism>
<feature type="non-terminal residue" evidence="1">
    <location>
        <position position="1"/>
    </location>
</feature>
<dbReference type="EMBL" id="CAJVQB010039385">
    <property type="protein sequence ID" value="CAG8827323.1"/>
    <property type="molecule type" value="Genomic_DNA"/>
</dbReference>
<gene>
    <name evidence="1" type="ORF">GMARGA_LOCUS29369</name>
</gene>
<name>A0ABN7WCJ6_GIGMA</name>